<keyword evidence="2 3" id="KW-0732">Signal</keyword>
<dbReference type="Proteomes" id="UP001141552">
    <property type="component" value="Unassembled WGS sequence"/>
</dbReference>
<evidence type="ECO:0000313" key="5">
    <source>
        <dbReference type="EMBL" id="KAJ4846997.1"/>
    </source>
</evidence>
<evidence type="ECO:0000256" key="2">
    <source>
        <dbReference type="ARBA" id="ARBA00022729"/>
    </source>
</evidence>
<keyword evidence="6" id="KW-1185">Reference proteome</keyword>
<proteinExistence type="predicted"/>
<feature type="signal peptide" evidence="3">
    <location>
        <begin position="1"/>
        <end position="22"/>
    </location>
</feature>
<protein>
    <recommendedName>
        <fullName evidence="4">Wall-associated receptor kinase galacturonan-binding domain-containing protein</fullName>
    </recommendedName>
</protein>
<comment type="subcellular location">
    <subcellularLocation>
        <location evidence="1">Membrane</location>
        <topology evidence="1">Single-pass membrane protein</topology>
    </subcellularLocation>
</comment>
<accession>A0A9Q0GDV3</accession>
<reference evidence="5" key="2">
    <citation type="journal article" date="2023" name="Plants (Basel)">
        <title>Annotation of the Turnera subulata (Passifloraceae) Draft Genome Reveals the S-Locus Evolved after the Divergence of Turneroideae from Passifloroideae in a Stepwise Manner.</title>
        <authorList>
            <person name="Henning P.M."/>
            <person name="Roalson E.H."/>
            <person name="Mir W."/>
            <person name="McCubbin A.G."/>
            <person name="Shore J.S."/>
        </authorList>
    </citation>
    <scope>NUCLEOTIDE SEQUENCE</scope>
    <source>
        <strain evidence="5">F60SS</strain>
    </source>
</reference>
<evidence type="ECO:0000256" key="3">
    <source>
        <dbReference type="SAM" id="SignalP"/>
    </source>
</evidence>
<dbReference type="PANTHER" id="PTHR33491">
    <property type="entry name" value="OSJNBA0016N04.9 PROTEIN"/>
    <property type="match status" value="1"/>
</dbReference>
<evidence type="ECO:0000259" key="4">
    <source>
        <dbReference type="Pfam" id="PF13947"/>
    </source>
</evidence>
<organism evidence="5 6">
    <name type="scientific">Turnera subulata</name>
    <dbReference type="NCBI Taxonomy" id="218843"/>
    <lineage>
        <taxon>Eukaryota</taxon>
        <taxon>Viridiplantae</taxon>
        <taxon>Streptophyta</taxon>
        <taxon>Embryophyta</taxon>
        <taxon>Tracheophyta</taxon>
        <taxon>Spermatophyta</taxon>
        <taxon>Magnoliopsida</taxon>
        <taxon>eudicotyledons</taxon>
        <taxon>Gunneridae</taxon>
        <taxon>Pentapetalae</taxon>
        <taxon>rosids</taxon>
        <taxon>fabids</taxon>
        <taxon>Malpighiales</taxon>
        <taxon>Passifloraceae</taxon>
        <taxon>Turnera</taxon>
    </lineage>
</organism>
<comment type="caution">
    <text evidence="5">The sequence shown here is derived from an EMBL/GenBank/DDBJ whole genome shotgun (WGS) entry which is preliminary data.</text>
</comment>
<dbReference type="Pfam" id="PF13947">
    <property type="entry name" value="GUB_WAK_bind"/>
    <property type="match status" value="1"/>
</dbReference>
<dbReference type="AlphaFoldDB" id="A0A9Q0GDV3"/>
<gene>
    <name evidence="5" type="ORF">Tsubulata_017719</name>
</gene>
<evidence type="ECO:0000256" key="1">
    <source>
        <dbReference type="ARBA" id="ARBA00004167"/>
    </source>
</evidence>
<dbReference type="GO" id="GO:0030247">
    <property type="term" value="F:polysaccharide binding"/>
    <property type="evidence" value="ECO:0007669"/>
    <property type="project" value="InterPro"/>
</dbReference>
<dbReference type="EMBL" id="JAKUCV010001296">
    <property type="protein sequence ID" value="KAJ4846997.1"/>
    <property type="molecule type" value="Genomic_DNA"/>
</dbReference>
<dbReference type="OrthoDB" id="4062651at2759"/>
<name>A0A9Q0GDV3_9ROSI</name>
<feature type="chain" id="PRO_5040138141" description="Wall-associated receptor kinase galacturonan-binding domain-containing protein" evidence="3">
    <location>
        <begin position="23"/>
        <end position="274"/>
    </location>
</feature>
<dbReference type="GO" id="GO:0016020">
    <property type="term" value="C:membrane"/>
    <property type="evidence" value="ECO:0007669"/>
    <property type="project" value="UniProtKB-SubCell"/>
</dbReference>
<evidence type="ECO:0000313" key="6">
    <source>
        <dbReference type="Proteomes" id="UP001141552"/>
    </source>
</evidence>
<feature type="domain" description="Wall-associated receptor kinase galacturonan-binding" evidence="4">
    <location>
        <begin position="31"/>
        <end position="83"/>
    </location>
</feature>
<dbReference type="InterPro" id="IPR025287">
    <property type="entry name" value="WAK_GUB"/>
</dbReference>
<sequence>MVLQLVLALTLTILLEMQLAIAEAPVAKPGCPDHQCGNISIPYPFGIGPSCYQDKWFQIECNRTANPPRAFLSSIQAEVLEFQLVNGGKVIVKGPIISSGNCPKKTRRVPTRMNLTVTPFMLSTGNLFTAVGCNTQGSVTDAASELIGCKSTCNNRKSSLPYWQGSITNANWLVDKLEIPRKVEYMEYVPVALVWISNFTTETFNRFLYCEDYTPLDPTLTAATGCRCDASYEGSPFAKKYEGSPYGPFGCAEFCSSPSAPGTHFCFAFEIVLH</sequence>
<reference evidence="5" key="1">
    <citation type="submission" date="2022-02" db="EMBL/GenBank/DDBJ databases">
        <authorList>
            <person name="Henning P.M."/>
            <person name="McCubbin A.G."/>
            <person name="Shore J.S."/>
        </authorList>
    </citation>
    <scope>NUCLEOTIDE SEQUENCE</scope>
    <source>
        <strain evidence="5">F60SS</strain>
        <tissue evidence="5">Leaves</tissue>
    </source>
</reference>